<keyword evidence="13" id="KW-1185">Reference proteome</keyword>
<evidence type="ECO:0000256" key="4">
    <source>
        <dbReference type="ARBA" id="ARBA00022552"/>
    </source>
</evidence>
<evidence type="ECO:0000256" key="2">
    <source>
        <dbReference type="ARBA" id="ARBA00010489"/>
    </source>
</evidence>
<feature type="compositionally biased region" description="Polar residues" evidence="10">
    <location>
        <begin position="1"/>
        <end position="12"/>
    </location>
</feature>
<dbReference type="GO" id="GO:0006364">
    <property type="term" value="P:rRNA processing"/>
    <property type="evidence" value="ECO:0007669"/>
    <property type="project" value="UniProtKB-KW"/>
</dbReference>
<dbReference type="RefSeq" id="XP_018188809.1">
    <property type="nucleotide sequence ID" value="XM_018330493.1"/>
</dbReference>
<dbReference type="GO" id="GO:0008408">
    <property type="term" value="F:3'-5' exonuclease activity"/>
    <property type="evidence" value="ECO:0007669"/>
    <property type="project" value="InterPro"/>
</dbReference>
<dbReference type="InterPro" id="IPR036397">
    <property type="entry name" value="RNaseH_sf"/>
</dbReference>
<dbReference type="EMBL" id="KV407457">
    <property type="protein sequence ID" value="KZF23254.1"/>
    <property type="molecule type" value="Genomic_DNA"/>
</dbReference>
<feature type="compositionally biased region" description="Low complexity" evidence="10">
    <location>
        <begin position="35"/>
        <end position="54"/>
    </location>
</feature>
<dbReference type="CDD" id="cd06144">
    <property type="entry name" value="REX4_like"/>
    <property type="match status" value="1"/>
</dbReference>
<dbReference type="GeneID" id="28895630"/>
<dbReference type="InterPro" id="IPR013520">
    <property type="entry name" value="Ribonucl_H"/>
</dbReference>
<dbReference type="InterPro" id="IPR012337">
    <property type="entry name" value="RNaseH-like_sf"/>
</dbReference>
<comment type="similarity">
    <text evidence="2">Belongs to the REXO4 family.</text>
</comment>
<feature type="region of interest" description="Disordered" evidence="10">
    <location>
        <begin position="1"/>
        <end position="112"/>
    </location>
</feature>
<keyword evidence="6" id="KW-0378">Hydrolase</keyword>
<evidence type="ECO:0000313" key="12">
    <source>
        <dbReference type="EMBL" id="KZF23254.1"/>
    </source>
</evidence>
<dbReference type="InterPro" id="IPR047021">
    <property type="entry name" value="REXO1/3/4-like"/>
</dbReference>
<dbReference type="Pfam" id="PF00929">
    <property type="entry name" value="RNase_T"/>
    <property type="match status" value="1"/>
</dbReference>
<dbReference type="OMA" id="SQKEMRF"/>
<proteinExistence type="inferred from homology"/>
<keyword evidence="4" id="KW-0698">rRNA processing</keyword>
<feature type="compositionally biased region" description="Basic residues" evidence="10">
    <location>
        <begin position="343"/>
        <end position="355"/>
    </location>
</feature>
<dbReference type="GO" id="GO:0003676">
    <property type="term" value="F:nucleic acid binding"/>
    <property type="evidence" value="ECO:0007669"/>
    <property type="project" value="InterPro"/>
</dbReference>
<evidence type="ECO:0000256" key="9">
    <source>
        <dbReference type="ARBA" id="ARBA00025599"/>
    </source>
</evidence>
<dbReference type="AlphaFoldDB" id="A0A165HBG0"/>
<feature type="region of interest" description="Disordered" evidence="10">
    <location>
        <begin position="325"/>
        <end position="355"/>
    </location>
</feature>
<feature type="domain" description="Exonuclease" evidence="11">
    <location>
        <begin position="161"/>
        <end position="320"/>
    </location>
</feature>
<keyword evidence="8" id="KW-0539">Nucleus</keyword>
<dbReference type="InterPro" id="IPR037431">
    <property type="entry name" value="REX4_DEDDh_dom"/>
</dbReference>
<evidence type="ECO:0000256" key="10">
    <source>
        <dbReference type="SAM" id="MobiDB-lite"/>
    </source>
</evidence>
<dbReference type="FunCoup" id="A0A165HBG0">
    <property type="interactions" value="775"/>
</dbReference>
<evidence type="ECO:0000256" key="7">
    <source>
        <dbReference type="ARBA" id="ARBA00022839"/>
    </source>
</evidence>
<comment type="function">
    <text evidence="9">Exoribonuclease involved in ribosome biosynthesis. Involved in the processing of ITS1, the internal transcribed spacer localized between the 18S and 5.8S rRNAs.</text>
</comment>
<evidence type="ECO:0000259" key="11">
    <source>
        <dbReference type="SMART" id="SM00479"/>
    </source>
</evidence>
<organism evidence="12 13">
    <name type="scientific">Xylona heveae (strain CBS 132557 / TC161)</name>
    <dbReference type="NCBI Taxonomy" id="1328760"/>
    <lineage>
        <taxon>Eukaryota</taxon>
        <taxon>Fungi</taxon>
        <taxon>Dikarya</taxon>
        <taxon>Ascomycota</taxon>
        <taxon>Pezizomycotina</taxon>
        <taxon>Xylonomycetes</taxon>
        <taxon>Xylonales</taxon>
        <taxon>Xylonaceae</taxon>
        <taxon>Xylona</taxon>
    </lineage>
</organism>
<evidence type="ECO:0000256" key="3">
    <source>
        <dbReference type="ARBA" id="ARBA00016937"/>
    </source>
</evidence>
<evidence type="ECO:0000256" key="6">
    <source>
        <dbReference type="ARBA" id="ARBA00022801"/>
    </source>
</evidence>
<evidence type="ECO:0000256" key="1">
    <source>
        <dbReference type="ARBA" id="ARBA00004123"/>
    </source>
</evidence>
<comment type="subcellular location">
    <subcellularLocation>
        <location evidence="1">Nucleus</location>
    </subcellularLocation>
</comment>
<dbReference type="PANTHER" id="PTHR12801:SF45">
    <property type="entry name" value="RNA EXONUCLEASE 4"/>
    <property type="match status" value="1"/>
</dbReference>
<dbReference type="GO" id="GO:0000027">
    <property type="term" value="P:ribosomal large subunit assembly"/>
    <property type="evidence" value="ECO:0007669"/>
    <property type="project" value="TreeGrafter"/>
</dbReference>
<gene>
    <name evidence="12" type="ORF">L228DRAFT_229082</name>
</gene>
<feature type="compositionally biased region" description="Low complexity" evidence="10">
    <location>
        <begin position="325"/>
        <end position="334"/>
    </location>
</feature>
<dbReference type="InParanoid" id="A0A165HBG0"/>
<protein>
    <recommendedName>
        <fullName evidence="3">RNA exonuclease 4</fullName>
    </recommendedName>
</protein>
<keyword evidence="5" id="KW-0540">Nuclease</keyword>
<dbReference type="PANTHER" id="PTHR12801">
    <property type="entry name" value="RNA EXONUCLEASE REXO1 / RECO3 FAMILY MEMBER-RELATED"/>
    <property type="match status" value="1"/>
</dbReference>
<dbReference type="Proteomes" id="UP000076632">
    <property type="component" value="Unassembled WGS sequence"/>
</dbReference>
<sequence length="355" mass="38853">MDSKNLSSNWKQLQAKLAAEKGKSPSKPKDETKKQPAPKSTSKTTKPGSTSIKSSESKKRKIISSELEAESSKKRTRRDTDSTVPKKRNRPSMEESQQVNGAKNDAQAKPSASLALWAEDNDISPKALAEAYGGNLTLVAGSGGTKDVVNEGLSKTAQIGKYISLDCEMVEVESGRSALARVSIVNYHGHQIYDSFVIPQERVTDWRTPISGVSPASMKTARTFATVQTEVSEIMEGRILIGHAVKHDLEVLLLSHPRRDLRDTSRLPEFRKLAMGKTPGLRKLAREVLGVEIQGGEHSSVEDARATMLLFRKFKDAFDRENAKKFPGAKAAAGQDGEGSKKNNAKKKKKKKGKK</sequence>
<evidence type="ECO:0000256" key="5">
    <source>
        <dbReference type="ARBA" id="ARBA00022722"/>
    </source>
</evidence>
<name>A0A165HBG0_XYLHT</name>
<dbReference type="SUPFAM" id="SSF53098">
    <property type="entry name" value="Ribonuclease H-like"/>
    <property type="match status" value="1"/>
</dbReference>
<feature type="compositionally biased region" description="Basic and acidic residues" evidence="10">
    <location>
        <begin position="18"/>
        <end position="34"/>
    </location>
</feature>
<reference evidence="12 13" key="1">
    <citation type="journal article" date="2016" name="Fungal Biol.">
        <title>The genome of Xylona heveae provides a window into fungal endophytism.</title>
        <authorList>
            <person name="Gazis R."/>
            <person name="Kuo A."/>
            <person name="Riley R."/>
            <person name="LaButti K."/>
            <person name="Lipzen A."/>
            <person name="Lin J."/>
            <person name="Amirebrahimi M."/>
            <person name="Hesse C.N."/>
            <person name="Spatafora J.W."/>
            <person name="Henrissat B."/>
            <person name="Hainaut M."/>
            <person name="Grigoriev I.V."/>
            <person name="Hibbett D.S."/>
        </authorList>
    </citation>
    <scope>NUCLEOTIDE SEQUENCE [LARGE SCALE GENOMIC DNA]</scope>
    <source>
        <strain evidence="12 13">TC161</strain>
    </source>
</reference>
<evidence type="ECO:0000313" key="13">
    <source>
        <dbReference type="Proteomes" id="UP000076632"/>
    </source>
</evidence>
<accession>A0A165HBG0</accession>
<keyword evidence="7" id="KW-0269">Exonuclease</keyword>
<dbReference type="SMART" id="SM00479">
    <property type="entry name" value="EXOIII"/>
    <property type="match status" value="1"/>
</dbReference>
<dbReference type="STRING" id="1328760.A0A165HBG0"/>
<dbReference type="GO" id="GO:0005634">
    <property type="term" value="C:nucleus"/>
    <property type="evidence" value="ECO:0007669"/>
    <property type="project" value="UniProtKB-SubCell"/>
</dbReference>
<dbReference type="OrthoDB" id="8191639at2759"/>
<evidence type="ECO:0000256" key="8">
    <source>
        <dbReference type="ARBA" id="ARBA00023242"/>
    </source>
</evidence>
<feature type="compositionally biased region" description="Basic and acidic residues" evidence="10">
    <location>
        <begin position="70"/>
        <end position="81"/>
    </location>
</feature>
<dbReference type="Gene3D" id="3.30.420.10">
    <property type="entry name" value="Ribonuclease H-like superfamily/Ribonuclease H"/>
    <property type="match status" value="1"/>
</dbReference>
<dbReference type="FunFam" id="3.30.420.10:FF:000007">
    <property type="entry name" value="Interferon-stimulated exonuclease gene 20"/>
    <property type="match status" value="1"/>
</dbReference>